<sequence length="142" mass="15567">MRSGSVGELFNGAHTRVVRKPSQSAKTIKVTMGNFFTVGVTCLCCHTPIRALVQNKGQKINVVQSPPGLSTSLSTAQKQQAVCNACKIQGKEGYTPTDTLDTVRRPFECSSKDCALFYYKNKMMIDLEDAYGCLNRDSSMLC</sequence>
<gene>
    <name evidence="1" type="ORF">EZS28_013194</name>
</gene>
<evidence type="ECO:0000313" key="1">
    <source>
        <dbReference type="EMBL" id="KAA6391275.1"/>
    </source>
</evidence>
<dbReference type="OrthoDB" id="2414538at2759"/>
<evidence type="ECO:0000313" key="2">
    <source>
        <dbReference type="Proteomes" id="UP000324800"/>
    </source>
</evidence>
<organism evidence="1 2">
    <name type="scientific">Streblomastix strix</name>
    <dbReference type="NCBI Taxonomy" id="222440"/>
    <lineage>
        <taxon>Eukaryota</taxon>
        <taxon>Metamonada</taxon>
        <taxon>Preaxostyla</taxon>
        <taxon>Oxymonadida</taxon>
        <taxon>Streblomastigidae</taxon>
        <taxon>Streblomastix</taxon>
    </lineage>
</organism>
<dbReference type="AlphaFoldDB" id="A0A5J4W999"/>
<dbReference type="Proteomes" id="UP000324800">
    <property type="component" value="Unassembled WGS sequence"/>
</dbReference>
<accession>A0A5J4W999</accession>
<reference evidence="1 2" key="1">
    <citation type="submission" date="2019-03" db="EMBL/GenBank/DDBJ databases">
        <title>Single cell metagenomics reveals metabolic interactions within the superorganism composed of flagellate Streblomastix strix and complex community of Bacteroidetes bacteria on its surface.</title>
        <authorList>
            <person name="Treitli S.C."/>
            <person name="Kolisko M."/>
            <person name="Husnik F."/>
            <person name="Keeling P."/>
            <person name="Hampl V."/>
        </authorList>
    </citation>
    <scope>NUCLEOTIDE SEQUENCE [LARGE SCALE GENOMIC DNA]</scope>
    <source>
        <strain evidence="1">ST1C</strain>
    </source>
</reference>
<comment type="caution">
    <text evidence="1">The sequence shown here is derived from an EMBL/GenBank/DDBJ whole genome shotgun (WGS) entry which is preliminary data.</text>
</comment>
<name>A0A5J4W999_9EUKA</name>
<proteinExistence type="predicted"/>
<dbReference type="EMBL" id="SNRW01002933">
    <property type="protein sequence ID" value="KAA6391275.1"/>
    <property type="molecule type" value="Genomic_DNA"/>
</dbReference>
<protein>
    <submittedName>
        <fullName evidence="1">Uncharacterized protein</fullName>
    </submittedName>
</protein>